<name>A9DLK5_9FLAO</name>
<evidence type="ECO:0000313" key="3">
    <source>
        <dbReference type="Proteomes" id="UP000002945"/>
    </source>
</evidence>
<reference evidence="2 3" key="1">
    <citation type="journal article" date="2011" name="J. Bacteriol.">
        <title>Genome sequence of the algicidal bacterium Kordia algicida OT-1.</title>
        <authorList>
            <person name="Lee H.S."/>
            <person name="Kang S.G."/>
            <person name="Kwon K.K."/>
            <person name="Lee J.H."/>
            <person name="Kim S.J."/>
        </authorList>
    </citation>
    <scope>NUCLEOTIDE SEQUENCE [LARGE SCALE GENOMIC DNA]</scope>
    <source>
        <strain evidence="2 3">OT-1</strain>
    </source>
</reference>
<comment type="caution">
    <text evidence="2">The sequence shown here is derived from an EMBL/GenBank/DDBJ whole genome shotgun (WGS) entry which is preliminary data.</text>
</comment>
<sequence length="183" mass="21188">MEKIAFDLVTKKKGFKQFSNSEKIYYLGFIGIVLVIGIGVFLNYVFEINILQYQWLKYMAYGALLCIFIGTFKAFREYDKSDYETSGILFIDAHKITVDYTEDYPLSEIAFVKFTGYDVKGSPINSLSEGSPKKSMGGENYVTFQHKNKKYKYQFIVISKAQRQVLIEKIIPKMQLKTKVTYS</sequence>
<dbReference type="EMBL" id="ABIB01000001">
    <property type="protein sequence ID" value="EDP98586.1"/>
    <property type="molecule type" value="Genomic_DNA"/>
</dbReference>
<organism evidence="2 3">
    <name type="scientific">Kordia algicida OT-1</name>
    <dbReference type="NCBI Taxonomy" id="391587"/>
    <lineage>
        <taxon>Bacteria</taxon>
        <taxon>Pseudomonadati</taxon>
        <taxon>Bacteroidota</taxon>
        <taxon>Flavobacteriia</taxon>
        <taxon>Flavobacteriales</taxon>
        <taxon>Flavobacteriaceae</taxon>
        <taxon>Kordia</taxon>
    </lineage>
</organism>
<accession>A9DLK5</accession>
<proteinExistence type="predicted"/>
<keyword evidence="3" id="KW-1185">Reference proteome</keyword>
<evidence type="ECO:0000256" key="1">
    <source>
        <dbReference type="SAM" id="Phobius"/>
    </source>
</evidence>
<dbReference type="Proteomes" id="UP000002945">
    <property type="component" value="Unassembled WGS sequence"/>
</dbReference>
<gene>
    <name evidence="2" type="ORF">KAOT1_15252</name>
</gene>
<keyword evidence="1" id="KW-0472">Membrane</keyword>
<evidence type="ECO:0000313" key="2">
    <source>
        <dbReference type="EMBL" id="EDP98586.1"/>
    </source>
</evidence>
<feature type="transmembrane region" description="Helical" evidence="1">
    <location>
        <begin position="24"/>
        <end position="46"/>
    </location>
</feature>
<dbReference type="RefSeq" id="WP_007095597.1">
    <property type="nucleotide sequence ID" value="NZ_CP142125.1"/>
</dbReference>
<keyword evidence="1" id="KW-0812">Transmembrane</keyword>
<protein>
    <submittedName>
        <fullName evidence="2">Uncharacterized protein</fullName>
    </submittedName>
</protein>
<keyword evidence="1" id="KW-1133">Transmembrane helix</keyword>
<dbReference type="HOGENOM" id="CLU_1473364_0_0_10"/>
<dbReference type="STRING" id="391587.KAOT1_15252"/>
<feature type="transmembrane region" description="Helical" evidence="1">
    <location>
        <begin position="58"/>
        <end position="75"/>
    </location>
</feature>
<dbReference type="OrthoDB" id="1429156at2"/>
<dbReference type="AlphaFoldDB" id="A9DLK5"/>